<dbReference type="Proteomes" id="UP000295499">
    <property type="component" value="Unassembled WGS sequence"/>
</dbReference>
<gene>
    <name evidence="1" type="ORF">CLV32_3589</name>
</gene>
<dbReference type="EMBL" id="SNWM01000004">
    <property type="protein sequence ID" value="TDO20952.1"/>
    <property type="molecule type" value="Genomic_DNA"/>
</dbReference>
<reference evidence="1 2" key="1">
    <citation type="submission" date="2019-03" db="EMBL/GenBank/DDBJ databases">
        <title>Genomic Encyclopedia of Archaeal and Bacterial Type Strains, Phase II (KMG-II): from individual species to whole genera.</title>
        <authorList>
            <person name="Goeker M."/>
        </authorList>
    </citation>
    <scope>NUCLEOTIDE SEQUENCE [LARGE SCALE GENOMIC DNA]</scope>
    <source>
        <strain evidence="1 2">DSM 19034</strain>
    </source>
</reference>
<evidence type="ECO:0000313" key="1">
    <source>
        <dbReference type="EMBL" id="TDO20952.1"/>
    </source>
</evidence>
<name>A0A4R6IFS3_9SPHI</name>
<keyword evidence="2" id="KW-1185">Reference proteome</keyword>
<proteinExistence type="predicted"/>
<dbReference type="AlphaFoldDB" id="A0A4R6IFS3"/>
<organism evidence="1 2">
    <name type="scientific">Pedobacter duraquae</name>
    <dbReference type="NCBI Taxonomy" id="425511"/>
    <lineage>
        <taxon>Bacteria</taxon>
        <taxon>Pseudomonadati</taxon>
        <taxon>Bacteroidota</taxon>
        <taxon>Sphingobacteriia</taxon>
        <taxon>Sphingobacteriales</taxon>
        <taxon>Sphingobacteriaceae</taxon>
        <taxon>Pedobacter</taxon>
    </lineage>
</organism>
<comment type="caution">
    <text evidence="1">The sequence shown here is derived from an EMBL/GenBank/DDBJ whole genome shotgun (WGS) entry which is preliminary data.</text>
</comment>
<protein>
    <submittedName>
        <fullName evidence="1">Uncharacterized protein</fullName>
    </submittedName>
</protein>
<accession>A0A4R6IFS3</accession>
<evidence type="ECO:0000313" key="2">
    <source>
        <dbReference type="Proteomes" id="UP000295499"/>
    </source>
</evidence>
<sequence>MKTTCLLNFLIMAFVIAFDFELSDMPYFYAIVHNAYHNSLAVLKFIVKSFAIVSCTHC</sequence>